<keyword evidence="1" id="KW-0472">Membrane</keyword>
<keyword evidence="1" id="KW-1133">Transmembrane helix</keyword>
<dbReference type="Proteomes" id="UP000018418">
    <property type="component" value="Unassembled WGS sequence"/>
</dbReference>
<feature type="transmembrane region" description="Helical" evidence="1">
    <location>
        <begin position="138"/>
        <end position="157"/>
    </location>
</feature>
<dbReference type="InterPro" id="IPR008523">
    <property type="entry name" value="DUF805"/>
</dbReference>
<dbReference type="OrthoDB" id="9812349at2"/>
<dbReference type="PATRIC" id="fig|1341683.3.peg.447"/>
<keyword evidence="1" id="KW-0812">Transmembrane</keyword>
<evidence type="ECO:0000256" key="1">
    <source>
        <dbReference type="SAM" id="Phobius"/>
    </source>
</evidence>
<name>V2UCZ4_9GAMM</name>
<gene>
    <name evidence="2" type="ORF">P255_00454</name>
</gene>
<dbReference type="EMBL" id="AYEU01000003">
    <property type="protein sequence ID" value="ESK52303.1"/>
    <property type="molecule type" value="Genomic_DNA"/>
</dbReference>
<dbReference type="PANTHER" id="PTHR34980">
    <property type="entry name" value="INNER MEMBRANE PROTEIN-RELATED-RELATED"/>
    <property type="match status" value="1"/>
</dbReference>
<protein>
    <recommendedName>
        <fullName evidence="4">DUF805 domain-containing protein</fullName>
    </recommendedName>
</protein>
<dbReference type="RefSeq" id="WP_004903205.1">
    <property type="nucleotide sequence ID" value="NZ_BBTI01000004.1"/>
</dbReference>
<keyword evidence="3" id="KW-1185">Reference proteome</keyword>
<dbReference type="HOGENOM" id="CLU_093674_1_0_6"/>
<feature type="transmembrane region" description="Helical" evidence="1">
    <location>
        <begin position="169"/>
        <end position="188"/>
    </location>
</feature>
<evidence type="ECO:0000313" key="2">
    <source>
        <dbReference type="EMBL" id="ESK52303.1"/>
    </source>
</evidence>
<dbReference type="PANTHER" id="PTHR34980:SF2">
    <property type="entry name" value="INNER MEMBRANE PROTEIN YHAH-RELATED"/>
    <property type="match status" value="1"/>
</dbReference>
<evidence type="ECO:0008006" key="4">
    <source>
        <dbReference type="Google" id="ProtNLM"/>
    </source>
</evidence>
<reference evidence="2 3" key="1">
    <citation type="submission" date="2013-10" db="EMBL/GenBank/DDBJ databases">
        <title>The Genome Sequence of Acinetobacter brisouii CIP 110357.</title>
        <authorList>
            <consortium name="The Broad Institute Genomics Platform"/>
            <consortium name="The Broad Institute Genome Sequencing Center for Infectious Disease"/>
            <person name="Cerqueira G."/>
            <person name="Feldgarden M."/>
            <person name="Courvalin P."/>
            <person name="Grillot-Courvalin C."/>
            <person name="Clermont D."/>
            <person name="Rocha E."/>
            <person name="Yoon E.-J."/>
            <person name="Nemec A."/>
            <person name="Young S.K."/>
            <person name="Zeng Q."/>
            <person name="Gargeya S."/>
            <person name="Fitzgerald M."/>
            <person name="Abouelleil A."/>
            <person name="Alvarado L."/>
            <person name="Berlin A.M."/>
            <person name="Chapman S.B."/>
            <person name="Gainer-Dewar J."/>
            <person name="Goldberg J."/>
            <person name="Gnerre S."/>
            <person name="Griggs A."/>
            <person name="Gujja S."/>
            <person name="Hansen M."/>
            <person name="Howarth C."/>
            <person name="Imamovic A."/>
            <person name="Ireland A."/>
            <person name="Larimer J."/>
            <person name="McCowan C."/>
            <person name="Murphy C."/>
            <person name="Pearson M."/>
            <person name="Poon T.W."/>
            <person name="Priest M."/>
            <person name="Roberts A."/>
            <person name="Saif S."/>
            <person name="Shea T."/>
            <person name="Sykes S."/>
            <person name="Wortman J."/>
            <person name="Nusbaum C."/>
            <person name="Birren B."/>
        </authorList>
    </citation>
    <scope>NUCLEOTIDE SEQUENCE [LARGE SCALE GENOMIC DNA]</scope>
    <source>
        <strain evidence="2 3">CIP 110357</strain>
    </source>
</reference>
<proteinExistence type="predicted"/>
<dbReference type="AlphaFoldDB" id="V2UCZ4"/>
<accession>V2UCZ4</accession>
<feature type="transmembrane region" description="Helical" evidence="1">
    <location>
        <begin position="111"/>
        <end position="132"/>
    </location>
</feature>
<comment type="caution">
    <text evidence="2">The sequence shown here is derived from an EMBL/GenBank/DDBJ whole genome shotgun (WGS) entry which is preliminary data.</text>
</comment>
<organism evidence="2 3">
    <name type="scientific">Acinetobacter brisouii CIP 110357</name>
    <dbReference type="NCBI Taxonomy" id="1341683"/>
    <lineage>
        <taxon>Bacteria</taxon>
        <taxon>Pseudomonadati</taxon>
        <taxon>Pseudomonadota</taxon>
        <taxon>Gammaproteobacteria</taxon>
        <taxon>Moraxellales</taxon>
        <taxon>Moraxellaceae</taxon>
        <taxon>Acinetobacter</taxon>
    </lineage>
</organism>
<evidence type="ECO:0000313" key="3">
    <source>
        <dbReference type="Proteomes" id="UP000018418"/>
    </source>
</evidence>
<dbReference type="GO" id="GO:0005886">
    <property type="term" value="C:plasma membrane"/>
    <property type="evidence" value="ECO:0007669"/>
    <property type="project" value="TreeGrafter"/>
</dbReference>
<dbReference type="Pfam" id="PF05656">
    <property type="entry name" value="DUF805"/>
    <property type="match status" value="1"/>
</dbReference>
<sequence length="203" mass="23362">MKGTLLDFSIQYNEGIINGEDNKRYSFIGAEWKEQVAPVRGQQVDFLVNELGQAVGVYLATLGTPFQQPPVFQEGNAQLQEEQNYGFFDWAMKCLKNYTNFSGRARRKEYWYFYLFQILLGFILGLILAIIGLSESQVNIFTGLLNLFFFLPALAVGVRRLHDVDRSGWWMLIAFTIIGLIPLFIWMVSETKPERNQWGNPAK</sequence>